<organism evidence="1 2">
    <name type="scientific">Lunasporangiospora selenospora</name>
    <dbReference type="NCBI Taxonomy" id="979761"/>
    <lineage>
        <taxon>Eukaryota</taxon>
        <taxon>Fungi</taxon>
        <taxon>Fungi incertae sedis</taxon>
        <taxon>Mucoromycota</taxon>
        <taxon>Mortierellomycotina</taxon>
        <taxon>Mortierellomycetes</taxon>
        <taxon>Mortierellales</taxon>
        <taxon>Mortierellaceae</taxon>
        <taxon>Lunasporangiospora</taxon>
    </lineage>
</organism>
<gene>
    <name evidence="1" type="ORF">BGW38_004200</name>
</gene>
<evidence type="ECO:0008006" key="3">
    <source>
        <dbReference type="Google" id="ProtNLM"/>
    </source>
</evidence>
<reference evidence="1" key="1">
    <citation type="journal article" date="2020" name="Fungal Divers.">
        <title>Resolving the Mortierellaceae phylogeny through synthesis of multi-gene phylogenetics and phylogenomics.</title>
        <authorList>
            <person name="Vandepol N."/>
            <person name="Liber J."/>
            <person name="Desiro A."/>
            <person name="Na H."/>
            <person name="Kennedy M."/>
            <person name="Barry K."/>
            <person name="Grigoriev I.V."/>
            <person name="Miller A.N."/>
            <person name="O'Donnell K."/>
            <person name="Stajich J.E."/>
            <person name="Bonito G."/>
        </authorList>
    </citation>
    <scope>NUCLEOTIDE SEQUENCE</scope>
    <source>
        <strain evidence="1">KOD1015</strain>
    </source>
</reference>
<dbReference type="AlphaFoldDB" id="A0A9P6FPL1"/>
<evidence type="ECO:0000313" key="1">
    <source>
        <dbReference type="EMBL" id="KAF9579513.1"/>
    </source>
</evidence>
<dbReference type="PANTHER" id="PTHR38013">
    <property type="entry name" value="GLYCOPROTEIN/POLYSACCHARIDE METABOLISM"/>
    <property type="match status" value="1"/>
</dbReference>
<dbReference type="PANTHER" id="PTHR38013:SF1">
    <property type="entry name" value="GLYCOPROTEIN_POLYSACCHARIDE METABOLISM"/>
    <property type="match status" value="1"/>
</dbReference>
<dbReference type="EMBL" id="JAABOA010002705">
    <property type="protein sequence ID" value="KAF9579513.1"/>
    <property type="molecule type" value="Genomic_DNA"/>
</dbReference>
<keyword evidence="2" id="KW-1185">Reference proteome</keyword>
<evidence type="ECO:0000313" key="2">
    <source>
        <dbReference type="Proteomes" id="UP000780801"/>
    </source>
</evidence>
<protein>
    <recommendedName>
        <fullName evidence="3">Lipoprotein</fullName>
    </recommendedName>
</protein>
<accession>A0A9P6FPL1</accession>
<dbReference type="Proteomes" id="UP000780801">
    <property type="component" value="Unassembled WGS sequence"/>
</dbReference>
<dbReference type="InterPro" id="IPR039366">
    <property type="entry name" value="Pilotin"/>
</dbReference>
<dbReference type="Pfam" id="PF09619">
    <property type="entry name" value="YscW"/>
    <property type="match status" value="1"/>
</dbReference>
<dbReference type="InterPro" id="IPR053196">
    <property type="entry name" value="Lipoprotein_YbaY-like"/>
</dbReference>
<sequence length="120" mass="13183">MTDKTLTGKVISINAADAADAAAKMNLRVIIELLDVSLADAPSKTLAKQTVVIGPNAPRLFPIPFKLAYSSNKIQKRNRYCVSVRIEDMQSKLYWITTTQHSVLTNGAPADQVTVRVERV</sequence>
<proteinExistence type="predicted"/>
<comment type="caution">
    <text evidence="1">The sequence shown here is derived from an EMBL/GenBank/DDBJ whole genome shotgun (WGS) entry which is preliminary data.</text>
</comment>
<dbReference type="OrthoDB" id="10013825at2759"/>
<name>A0A9P6FPL1_9FUNG</name>